<protein>
    <submittedName>
        <fullName evidence="1">Uncharacterized protein</fullName>
    </submittedName>
</protein>
<keyword evidence="2" id="KW-1185">Reference proteome</keyword>
<proteinExistence type="predicted"/>
<accession>A0AAW2FFP6</accession>
<gene>
    <name evidence="1" type="ORF">PUN28_011405</name>
</gene>
<evidence type="ECO:0000313" key="1">
    <source>
        <dbReference type="EMBL" id="KAL0114065.1"/>
    </source>
</evidence>
<comment type="caution">
    <text evidence="1">The sequence shown here is derived from an EMBL/GenBank/DDBJ whole genome shotgun (WGS) entry which is preliminary data.</text>
</comment>
<sequence>MKHNVWIIKDAAVAANDDDDDDDENVDNDNDDVRGNTVYITDQYRNNLPILTRYFRDASPGSPYQYAKSRTNIDWKILCRHSWLDDFIDR</sequence>
<dbReference type="AlphaFoldDB" id="A0AAW2FFP6"/>
<dbReference type="EMBL" id="JADYXP020000011">
    <property type="protein sequence ID" value="KAL0114065.1"/>
    <property type="molecule type" value="Genomic_DNA"/>
</dbReference>
<organism evidence="1 2">
    <name type="scientific">Cardiocondyla obscurior</name>
    <dbReference type="NCBI Taxonomy" id="286306"/>
    <lineage>
        <taxon>Eukaryota</taxon>
        <taxon>Metazoa</taxon>
        <taxon>Ecdysozoa</taxon>
        <taxon>Arthropoda</taxon>
        <taxon>Hexapoda</taxon>
        <taxon>Insecta</taxon>
        <taxon>Pterygota</taxon>
        <taxon>Neoptera</taxon>
        <taxon>Endopterygota</taxon>
        <taxon>Hymenoptera</taxon>
        <taxon>Apocrita</taxon>
        <taxon>Aculeata</taxon>
        <taxon>Formicoidea</taxon>
        <taxon>Formicidae</taxon>
        <taxon>Myrmicinae</taxon>
        <taxon>Cardiocondyla</taxon>
    </lineage>
</organism>
<name>A0AAW2FFP6_9HYME</name>
<dbReference type="Proteomes" id="UP001430953">
    <property type="component" value="Unassembled WGS sequence"/>
</dbReference>
<reference evidence="1 2" key="1">
    <citation type="submission" date="2023-03" db="EMBL/GenBank/DDBJ databases">
        <title>High recombination rates correlate with genetic variation in Cardiocondyla obscurior ants.</title>
        <authorList>
            <person name="Errbii M."/>
        </authorList>
    </citation>
    <scope>NUCLEOTIDE SEQUENCE [LARGE SCALE GENOMIC DNA]</scope>
    <source>
        <strain evidence="1">Alpha-2009</strain>
        <tissue evidence="1">Whole body</tissue>
    </source>
</reference>
<evidence type="ECO:0000313" key="2">
    <source>
        <dbReference type="Proteomes" id="UP001430953"/>
    </source>
</evidence>